<comment type="caution">
    <text evidence="1">The sequence shown here is derived from an EMBL/GenBank/DDBJ whole genome shotgun (WGS) entry which is preliminary data.</text>
</comment>
<evidence type="ECO:0000313" key="2">
    <source>
        <dbReference type="Proteomes" id="UP001617689"/>
    </source>
</evidence>
<reference evidence="1 2" key="1">
    <citation type="submission" date="2024-10" db="EMBL/GenBank/DDBJ databases">
        <authorList>
            <person name="Lu C.-H."/>
        </authorList>
    </citation>
    <scope>NUCLEOTIDE SEQUENCE [LARGE SCALE GENOMIC DNA]</scope>
    <source>
        <strain evidence="1 2">22ZTDG03-2</strain>
    </source>
</reference>
<dbReference type="RefSeq" id="WP_400394708.1">
    <property type="nucleotide sequence ID" value="NZ_JBIXLL010000002.1"/>
</dbReference>
<accession>A0ABW8G7G4</accession>
<protein>
    <submittedName>
        <fullName evidence="1">YmfQ family protein</fullName>
    </submittedName>
</protein>
<gene>
    <name evidence="1" type="ORF">ACIPUP_05430</name>
</gene>
<dbReference type="EMBL" id="JBIXLL010000002">
    <property type="protein sequence ID" value="MFJ5428586.1"/>
    <property type="molecule type" value="Genomic_DNA"/>
</dbReference>
<dbReference type="InterPro" id="IPR018755">
    <property type="entry name" value="Phage_Mu_Gp48"/>
</dbReference>
<organism evidence="1 2">
    <name type="scientific">Pectobacterium actinidiae</name>
    <dbReference type="NCBI Taxonomy" id="1507808"/>
    <lineage>
        <taxon>Bacteria</taxon>
        <taxon>Pseudomonadati</taxon>
        <taxon>Pseudomonadota</taxon>
        <taxon>Gammaproteobacteria</taxon>
        <taxon>Enterobacterales</taxon>
        <taxon>Pectobacteriaceae</taxon>
        <taxon>Pectobacterium</taxon>
    </lineage>
</organism>
<sequence length="190" mass="20891">MNTRHQTLLGLLLPAPYDANGDILTAELSAEGAALDNSSTLATNALSGVTPFYAQNLLADWERVLAITPDEGSGYQQRLDNVLIKIAETGGLSISYFTRLASRLGYSITIDELQAFRAGVSRAGDHVLKDDFKWAWRVNVNGSRVKKYYFTAGLSVAGDRLMTFGDSVIESMLNDLKPAHTFIYFAYQEN</sequence>
<evidence type="ECO:0000313" key="1">
    <source>
        <dbReference type="EMBL" id="MFJ5428586.1"/>
    </source>
</evidence>
<name>A0ABW8G7G4_9GAMM</name>
<dbReference type="Proteomes" id="UP001617689">
    <property type="component" value="Unassembled WGS sequence"/>
</dbReference>
<dbReference type="Pfam" id="PF10076">
    <property type="entry name" value="Phage_Mu_Gp48"/>
    <property type="match status" value="1"/>
</dbReference>
<proteinExistence type="predicted"/>
<keyword evidence="2" id="KW-1185">Reference proteome</keyword>